<dbReference type="AlphaFoldDB" id="A0A9D0Z5W1"/>
<dbReference type="EMBL" id="DVFN01000067">
    <property type="protein sequence ID" value="HIQ69578.1"/>
    <property type="molecule type" value="Genomic_DNA"/>
</dbReference>
<feature type="domain" description="ATPase BadF/BadG/BcrA/BcrD type" evidence="5">
    <location>
        <begin position="326"/>
        <end position="580"/>
    </location>
</feature>
<evidence type="ECO:0000313" key="7">
    <source>
        <dbReference type="EMBL" id="HIQ69578.1"/>
    </source>
</evidence>
<name>A0A9D0Z5W1_9FIRM</name>
<feature type="domain" description="DUF2229" evidence="6">
    <location>
        <begin position="668"/>
        <end position="886"/>
    </location>
</feature>
<dbReference type="InterPro" id="IPR008275">
    <property type="entry name" value="CoA_E_activase_dom"/>
</dbReference>
<evidence type="ECO:0000256" key="3">
    <source>
        <dbReference type="ARBA" id="ARBA00023004"/>
    </source>
</evidence>
<dbReference type="Gene3D" id="3.30.420.40">
    <property type="match status" value="4"/>
</dbReference>
<dbReference type="InterPro" id="IPR002731">
    <property type="entry name" value="ATPase_BadF"/>
</dbReference>
<evidence type="ECO:0000313" key="8">
    <source>
        <dbReference type="Proteomes" id="UP000886874"/>
    </source>
</evidence>
<comment type="cofactor">
    <cofactor evidence="1">
        <name>[4Fe-4S] cluster</name>
        <dbReference type="ChEBI" id="CHEBI:49883"/>
    </cofactor>
</comment>
<dbReference type="PANTHER" id="PTHR32329">
    <property type="entry name" value="BIFUNCTIONAL PROTEIN [INCLUDES 2-HYDROXYACYL-COA DEHYDRATASE (N-TER) AND ITS ACTIVATOR DOMAIN (C_TERM)-RELATED"/>
    <property type="match status" value="1"/>
</dbReference>
<dbReference type="SUPFAM" id="SSF53067">
    <property type="entry name" value="Actin-like ATPase domain"/>
    <property type="match status" value="2"/>
</dbReference>
<dbReference type="InterPro" id="IPR043129">
    <property type="entry name" value="ATPase_NBD"/>
</dbReference>
<comment type="caution">
    <text evidence="7">The sequence shown here is derived from an EMBL/GenBank/DDBJ whole genome shotgun (WGS) entry which is preliminary data.</text>
</comment>
<dbReference type="GO" id="GO:0046872">
    <property type="term" value="F:metal ion binding"/>
    <property type="evidence" value="ECO:0007669"/>
    <property type="project" value="UniProtKB-KW"/>
</dbReference>
<feature type="domain" description="ATPase BadF/BadG/BcrA/BcrD type" evidence="5">
    <location>
        <begin position="11"/>
        <end position="260"/>
    </location>
</feature>
<dbReference type="CDD" id="cd24035">
    <property type="entry name" value="ASKHA_NBD_O66634-like_rpt2"/>
    <property type="match status" value="1"/>
</dbReference>
<protein>
    <submittedName>
        <fullName evidence="7">2-hydroxyacyl-CoA dehydratase</fullName>
    </submittedName>
</protein>
<keyword evidence="3" id="KW-0408">Iron</keyword>
<keyword evidence="2" id="KW-0479">Metal-binding</keyword>
<dbReference type="GO" id="GO:0051536">
    <property type="term" value="F:iron-sulfur cluster binding"/>
    <property type="evidence" value="ECO:0007669"/>
    <property type="project" value="UniProtKB-KW"/>
</dbReference>
<reference evidence="7" key="1">
    <citation type="submission" date="2020-10" db="EMBL/GenBank/DDBJ databases">
        <authorList>
            <person name="Gilroy R."/>
        </authorList>
    </citation>
    <scope>NUCLEOTIDE SEQUENCE</scope>
    <source>
        <strain evidence="7">ChiSjej2B20-13462</strain>
    </source>
</reference>
<evidence type="ECO:0000259" key="6">
    <source>
        <dbReference type="Pfam" id="PF09989"/>
    </source>
</evidence>
<keyword evidence="4" id="KW-0411">Iron-sulfur</keyword>
<dbReference type="PANTHER" id="PTHR32329:SF4">
    <property type="entry name" value="ACTIVATOR OF 2-HYDROXYACYL-COA DEHYDRATASE"/>
    <property type="match status" value="1"/>
</dbReference>
<evidence type="ECO:0000256" key="4">
    <source>
        <dbReference type="ARBA" id="ARBA00023014"/>
    </source>
</evidence>
<dbReference type="Pfam" id="PF01869">
    <property type="entry name" value="BcrAD_BadFG"/>
    <property type="match status" value="2"/>
</dbReference>
<evidence type="ECO:0000259" key="5">
    <source>
        <dbReference type="Pfam" id="PF01869"/>
    </source>
</evidence>
<evidence type="ECO:0000256" key="1">
    <source>
        <dbReference type="ARBA" id="ARBA00001966"/>
    </source>
</evidence>
<sequence length="980" mass="106403">MTLNTPPLLTLGIDIGSTTAKAVLLDGDTILFQTYERHFSQVRSKTLEILEEMAVHLQGRAATVAISGSAGLGMAEAAGLPFVQEVYATGEVIRRLAPDTGTVIELGGEDAKVIFFKGGVDERMNGSCAGGTGAFIDQMAVLLDMTVEQMDEASLHHTRIYPIASRCGVFAKTDIQPLLNQGASKADVAASIYQAVVNQTITGLAQGRKIEPKVMFLGGPLYFCKGLRDRFRETLKLDDETAVFPEYGRFAVAMGAALYGRQASKAYTYDELKAALIAAGSGAAQTRDRLAPLFASQAEYDAFRARHAAATVETRDIASYAGPAWLGIDCGSTTTKLVLISEDRKILYSYYNNNKGNPVELVRARLEEIYRLCGHRIQICGSACTGYGEALIQHAFGVDEGIVETIAHFTAAKYFEPDVDFILDIGGQDIKCFQIRNGAIDSILLNEACSSGCGSFIETFARSMGYNVADFAEKGLHSTAPVNLGSRCTVFMNSSVKQSQKEGATVEDISAGLSISVVKNAIYKVIRASSPKELGEKIVVQGGTFLNDAVLRAFEQELGAPVIRPAIAGLMGAYGAALHAMRLRKSTLISPEDLHNFSHTSRSAVCNGCTNHCHLTVNLFSGGHRFVTGNQCQKGAGAATADNGLPNLYAWKRDYIAGLTPRPGARGKLGLPLALGMYELAPLWHRLFTELGFEVILSGLSTRRTYEKGQLSIPSDTACYPAKIMHGHIEQLLETGVDAIFYPCLSYNIDEHVSDNHYNCPVVAYYAELLHGNMDGLKNTTFLYPYLNINDKRLLVKTLLPAVRQLDPTIQAHALRKAVDAGFEALDDYRAAVRAQGELALQYAKENRTRVMILAGRPYHIDPEISHGIDKLACSLGFTVVSEDSVCHLIDPPHVKVLNQWTYHARLYRAAAFAAANQDVELVQLVSFGCGVDAITTDEVRAILESKGKFYTQIKIDEITNLGAVTIRLRSLLGALEERG</sequence>
<proteinExistence type="predicted"/>
<gene>
    <name evidence="7" type="ORF">IAA67_04510</name>
</gene>
<reference evidence="7" key="2">
    <citation type="journal article" date="2021" name="PeerJ">
        <title>Extensive microbial diversity within the chicken gut microbiome revealed by metagenomics and culture.</title>
        <authorList>
            <person name="Gilroy R."/>
            <person name="Ravi A."/>
            <person name="Getino M."/>
            <person name="Pursley I."/>
            <person name="Horton D.L."/>
            <person name="Alikhan N.F."/>
            <person name="Baker D."/>
            <person name="Gharbi K."/>
            <person name="Hall N."/>
            <person name="Watson M."/>
            <person name="Adriaenssens E.M."/>
            <person name="Foster-Nyarko E."/>
            <person name="Jarju S."/>
            <person name="Secka A."/>
            <person name="Antonio M."/>
            <person name="Oren A."/>
            <person name="Chaudhuri R.R."/>
            <person name="La Ragione R."/>
            <person name="Hildebrand F."/>
            <person name="Pallen M.J."/>
        </authorList>
    </citation>
    <scope>NUCLEOTIDE SEQUENCE</scope>
    <source>
        <strain evidence="7">ChiSjej2B20-13462</strain>
    </source>
</reference>
<dbReference type="Proteomes" id="UP000886874">
    <property type="component" value="Unassembled WGS sequence"/>
</dbReference>
<evidence type="ECO:0000256" key="2">
    <source>
        <dbReference type="ARBA" id="ARBA00022723"/>
    </source>
</evidence>
<organism evidence="7 8">
    <name type="scientific">Candidatus Avoscillospira stercorigallinarum</name>
    <dbReference type="NCBI Taxonomy" id="2840708"/>
    <lineage>
        <taxon>Bacteria</taxon>
        <taxon>Bacillati</taxon>
        <taxon>Bacillota</taxon>
        <taxon>Clostridia</taxon>
        <taxon>Eubacteriales</taxon>
        <taxon>Oscillospiraceae</taxon>
        <taxon>Oscillospiraceae incertae sedis</taxon>
        <taxon>Candidatus Avoscillospira</taxon>
    </lineage>
</organism>
<accession>A0A9D0Z5W1</accession>
<dbReference type="CDD" id="cd24034">
    <property type="entry name" value="ASKHA_NBD_O66634-like_rpt1"/>
    <property type="match status" value="1"/>
</dbReference>
<dbReference type="Pfam" id="PF09989">
    <property type="entry name" value="DUF2229"/>
    <property type="match status" value="1"/>
</dbReference>
<dbReference type="InterPro" id="IPR018709">
    <property type="entry name" value="CoA_activase_DUF2229"/>
</dbReference>
<dbReference type="InterPro" id="IPR051805">
    <property type="entry name" value="Dehydratase_Activator_Redct"/>
</dbReference>
<dbReference type="NCBIfam" id="TIGR00241">
    <property type="entry name" value="CoA_E_activ"/>
    <property type="match status" value="2"/>
</dbReference>